<evidence type="ECO:0000313" key="2">
    <source>
        <dbReference type="EMBL" id="SMP06544.1"/>
    </source>
</evidence>
<dbReference type="GO" id="GO:0051301">
    <property type="term" value="P:cell division"/>
    <property type="evidence" value="ECO:0007669"/>
    <property type="project" value="TreeGrafter"/>
</dbReference>
<dbReference type="SMART" id="SM00028">
    <property type="entry name" value="TPR"/>
    <property type="match status" value="6"/>
</dbReference>
<protein>
    <submittedName>
        <fullName evidence="2">Helix-turn-helix</fullName>
    </submittedName>
</protein>
<comment type="caution">
    <text evidence="2">The sequence shown here is derived from an EMBL/GenBank/DDBJ whole genome shotgun (WGS) entry which is preliminary data.</text>
</comment>
<accession>A0AA46ADN0</accession>
<dbReference type="PANTHER" id="PTHR12558:SF13">
    <property type="entry name" value="CELL DIVISION CYCLE PROTEIN 27 HOMOLOG"/>
    <property type="match status" value="1"/>
</dbReference>
<name>A0AA46ADN0_9BACL</name>
<dbReference type="SUPFAM" id="SSF48452">
    <property type="entry name" value="TPR-like"/>
    <property type="match status" value="1"/>
</dbReference>
<dbReference type="InterPro" id="IPR010982">
    <property type="entry name" value="Lambda_DNA-bd_dom_sf"/>
</dbReference>
<dbReference type="RefSeq" id="WP_102992009.1">
    <property type="nucleotide sequence ID" value="NZ_FXTU01000001.1"/>
</dbReference>
<dbReference type="SMART" id="SM00530">
    <property type="entry name" value="HTH_XRE"/>
    <property type="match status" value="1"/>
</dbReference>
<dbReference type="Proteomes" id="UP001157946">
    <property type="component" value="Unassembled WGS sequence"/>
</dbReference>
<keyword evidence="3" id="KW-1185">Reference proteome</keyword>
<dbReference type="AlphaFoldDB" id="A0AA46ADN0"/>
<dbReference type="InterPro" id="IPR011990">
    <property type="entry name" value="TPR-like_helical_dom_sf"/>
</dbReference>
<dbReference type="InterPro" id="IPR019734">
    <property type="entry name" value="TPR_rpt"/>
</dbReference>
<sequence length="446" mass="52146">MVYGLDPHVVRYVMRKVRKESGYRQEDIADATMSYGTISNIERGVGNVDVKTVTKYLTKLGLNEATLKNLVKKELERMEELSFQLQLIEAMLDNNKLVEHAEQLLKSIAIERYHPLAPFYTYLEGRCFHAKKAYTKAEKYYKLAIRLNNQYKLCSRDNIVSICYNELSICHYVQNNMSKALHYVEKGLDAYSERNGGRDVKHPMLCNKALYLLNMTRFEAAKQIVDELWAKRFHIRSSLYTLLNIYKYRAILLRRMEKYSEAIEICKEGINIGICNKIQNRYLDIMNILGSVYLLQKQCDKAENCFQMVLNYDYERNHPRSHIDALIYLSIIYSHEKNWPKAEQHIDRALQIARRATRNQLSKALIVAGNIYAAQHKFAEAIPCYQEAEQAALQANLPKRQYTALLQMAKCFDSMKAETEWKVTIKKLLNLQQKLNLQSEEEIYEV</sequence>
<reference evidence="2" key="1">
    <citation type="submission" date="2017-05" db="EMBL/GenBank/DDBJ databases">
        <authorList>
            <person name="Varghese N."/>
            <person name="Submissions S."/>
        </authorList>
    </citation>
    <scope>NUCLEOTIDE SEQUENCE</scope>
    <source>
        <strain evidence="2">DSM 45262</strain>
    </source>
</reference>
<dbReference type="Pfam" id="PF01381">
    <property type="entry name" value="HTH_3"/>
    <property type="match status" value="1"/>
</dbReference>
<evidence type="ECO:0000313" key="3">
    <source>
        <dbReference type="Proteomes" id="UP001157946"/>
    </source>
</evidence>
<gene>
    <name evidence="2" type="ORF">SAMN06265361_101707</name>
</gene>
<dbReference type="Gene3D" id="1.10.260.40">
    <property type="entry name" value="lambda repressor-like DNA-binding domains"/>
    <property type="match status" value="1"/>
</dbReference>
<dbReference type="Pfam" id="PF13432">
    <property type="entry name" value="TPR_16"/>
    <property type="match status" value="1"/>
</dbReference>
<dbReference type="Pfam" id="PF13424">
    <property type="entry name" value="TPR_12"/>
    <property type="match status" value="1"/>
</dbReference>
<organism evidence="2 3">
    <name type="scientific">Laceyella tengchongensis</name>
    <dbReference type="NCBI Taxonomy" id="574699"/>
    <lineage>
        <taxon>Bacteria</taxon>
        <taxon>Bacillati</taxon>
        <taxon>Bacillota</taxon>
        <taxon>Bacilli</taxon>
        <taxon>Bacillales</taxon>
        <taxon>Thermoactinomycetaceae</taxon>
        <taxon>Laceyella</taxon>
    </lineage>
</organism>
<dbReference type="CDD" id="cd00093">
    <property type="entry name" value="HTH_XRE"/>
    <property type="match status" value="1"/>
</dbReference>
<dbReference type="SUPFAM" id="SSF47413">
    <property type="entry name" value="lambda repressor-like DNA-binding domains"/>
    <property type="match status" value="1"/>
</dbReference>
<dbReference type="InterPro" id="IPR001387">
    <property type="entry name" value="Cro/C1-type_HTH"/>
</dbReference>
<feature type="domain" description="HTH cro/C1-type" evidence="1">
    <location>
        <begin position="14"/>
        <end position="67"/>
    </location>
</feature>
<dbReference type="GO" id="GO:0003677">
    <property type="term" value="F:DNA binding"/>
    <property type="evidence" value="ECO:0007669"/>
    <property type="project" value="InterPro"/>
</dbReference>
<proteinExistence type="predicted"/>
<dbReference type="Gene3D" id="1.25.40.10">
    <property type="entry name" value="Tetratricopeptide repeat domain"/>
    <property type="match status" value="3"/>
</dbReference>
<dbReference type="PROSITE" id="PS50943">
    <property type="entry name" value="HTH_CROC1"/>
    <property type="match status" value="1"/>
</dbReference>
<dbReference type="PANTHER" id="PTHR12558">
    <property type="entry name" value="CELL DIVISION CYCLE 16,23,27"/>
    <property type="match status" value="1"/>
</dbReference>
<evidence type="ECO:0000259" key="1">
    <source>
        <dbReference type="PROSITE" id="PS50943"/>
    </source>
</evidence>
<dbReference type="EMBL" id="FXTU01000001">
    <property type="protein sequence ID" value="SMP06544.1"/>
    <property type="molecule type" value="Genomic_DNA"/>
</dbReference>